<dbReference type="Gene3D" id="4.10.60.10">
    <property type="entry name" value="Zinc finger, CCHC-type"/>
    <property type="match status" value="1"/>
</dbReference>
<proteinExistence type="predicted"/>
<feature type="region of interest" description="Disordered" evidence="5">
    <location>
        <begin position="185"/>
        <end position="219"/>
    </location>
</feature>
<keyword evidence="1" id="KW-0479">Metal-binding</keyword>
<feature type="region of interest" description="Disordered" evidence="5">
    <location>
        <begin position="375"/>
        <end position="419"/>
    </location>
</feature>
<dbReference type="InterPro" id="IPR025829">
    <property type="entry name" value="Zn_knuckle_CX2CX3GHX4C"/>
</dbReference>
<evidence type="ECO:0000256" key="3">
    <source>
        <dbReference type="ARBA" id="ARBA00022833"/>
    </source>
</evidence>
<organism evidence="7 8">
    <name type="scientific">Corynascus novoguineensis</name>
    <dbReference type="NCBI Taxonomy" id="1126955"/>
    <lineage>
        <taxon>Eukaryota</taxon>
        <taxon>Fungi</taxon>
        <taxon>Dikarya</taxon>
        <taxon>Ascomycota</taxon>
        <taxon>Pezizomycotina</taxon>
        <taxon>Sordariomycetes</taxon>
        <taxon>Sordariomycetidae</taxon>
        <taxon>Sordariales</taxon>
        <taxon>Chaetomiaceae</taxon>
        <taxon>Corynascus</taxon>
    </lineage>
</organism>
<dbReference type="PROSITE" id="PS50158">
    <property type="entry name" value="ZF_CCHC"/>
    <property type="match status" value="1"/>
</dbReference>
<feature type="compositionally biased region" description="Basic residues" evidence="5">
    <location>
        <begin position="659"/>
        <end position="671"/>
    </location>
</feature>
<feature type="compositionally biased region" description="Low complexity" evidence="5">
    <location>
        <begin position="127"/>
        <end position="139"/>
    </location>
</feature>
<comment type="caution">
    <text evidence="7">The sequence shown here is derived from an EMBL/GenBank/DDBJ whole genome shotgun (WGS) entry which is preliminary data.</text>
</comment>
<protein>
    <recommendedName>
        <fullName evidence="6">CCHC-type domain-containing protein</fullName>
    </recommendedName>
</protein>
<sequence length="671" mass="74932">MSRATRVKQNFEVLGIDSLDSLDSLSLAQFADALRKVLPSDKSNDRVLEFFVIWLCHRLMAVDLSIECSLSSEIATWYRFVKEMPVDDSHILAAFHDWQRCQAVENPASSRRLSIAESELRKLIMPASSKLSDSDTSSAKSEDRFGQMHPDRAKLPQQANIVIKLGDDNDGDDVIIISSNTLRRSNTSLRGKDGDRQPDTSFLTGPNMLPMNDRAKPSRIKGDLDVSELESKGKPMQGATVAHSEGGSSKPPVDCSCNRCGQKGHYFEDCPTNIDPTFDRKPPKAYVCHLCNRKGHHHTSLCPTNRDSDSITQQRLKHAKNLGLSSKARLFENQDCPRNELWLPDRGSSPSPSSNISRRRCKDTYRPLDGLARLHLARHQPRKRRASRSPSPGQIASRKKNHLCGNEGLKDGPKMELDDDLVSHQRGPEEGRLSYDDEDDGSIARTSSIKLTSSPASDKGGAADASTTIAFEDTWDDAHAKRKKQWELAVLDMIRTESIKTDLLVLVNGIEYSPFFYSQSERFFLSEENLWVNQSFNKRRPSSAEFYNIRNETEQQTEEPEYEMVTEGASEGVLQCSSPEDAANPGVTTLEFTNLSPEMEEDVPMVDSETTAAMAVPTNAANLPTIAAAAPNTENLCRLGRQERASSQSHRVTHMFPQSKKKTSKRKHRLS</sequence>
<gene>
    <name evidence="7" type="ORF">C7999DRAFT_16053</name>
</gene>
<evidence type="ECO:0000256" key="1">
    <source>
        <dbReference type="ARBA" id="ARBA00022723"/>
    </source>
</evidence>
<keyword evidence="8" id="KW-1185">Reference proteome</keyword>
<dbReference type="GO" id="GO:0003676">
    <property type="term" value="F:nucleic acid binding"/>
    <property type="evidence" value="ECO:0007669"/>
    <property type="project" value="InterPro"/>
</dbReference>
<evidence type="ECO:0000256" key="5">
    <source>
        <dbReference type="SAM" id="MobiDB-lite"/>
    </source>
</evidence>
<evidence type="ECO:0000259" key="6">
    <source>
        <dbReference type="PROSITE" id="PS50158"/>
    </source>
</evidence>
<evidence type="ECO:0000313" key="7">
    <source>
        <dbReference type="EMBL" id="KAK4245768.1"/>
    </source>
</evidence>
<feature type="domain" description="CCHC-type" evidence="6">
    <location>
        <begin position="257"/>
        <end position="271"/>
    </location>
</feature>
<dbReference type="GO" id="GO:0008270">
    <property type="term" value="F:zinc ion binding"/>
    <property type="evidence" value="ECO:0007669"/>
    <property type="project" value="UniProtKB-KW"/>
</dbReference>
<evidence type="ECO:0000313" key="8">
    <source>
        <dbReference type="Proteomes" id="UP001303647"/>
    </source>
</evidence>
<dbReference type="EMBL" id="MU857691">
    <property type="protein sequence ID" value="KAK4245768.1"/>
    <property type="molecule type" value="Genomic_DNA"/>
</dbReference>
<feature type="region of interest" description="Disordered" evidence="5">
    <location>
        <begin position="639"/>
        <end position="671"/>
    </location>
</feature>
<feature type="compositionally biased region" description="Basic residues" evidence="5">
    <location>
        <begin position="375"/>
        <end position="387"/>
    </location>
</feature>
<keyword evidence="2 4" id="KW-0863">Zinc-finger</keyword>
<dbReference type="Proteomes" id="UP001303647">
    <property type="component" value="Unassembled WGS sequence"/>
</dbReference>
<feature type="compositionally biased region" description="Basic and acidic residues" evidence="5">
    <location>
        <begin position="140"/>
        <end position="150"/>
    </location>
</feature>
<feature type="compositionally biased region" description="Low complexity" evidence="5">
    <location>
        <begin position="344"/>
        <end position="356"/>
    </location>
</feature>
<feature type="region of interest" description="Disordered" evidence="5">
    <location>
        <begin position="339"/>
        <end position="362"/>
    </location>
</feature>
<evidence type="ECO:0000256" key="2">
    <source>
        <dbReference type="ARBA" id="ARBA00022771"/>
    </source>
</evidence>
<feature type="compositionally biased region" description="Basic and acidic residues" evidence="5">
    <location>
        <begin position="408"/>
        <end position="419"/>
    </location>
</feature>
<dbReference type="Pfam" id="PF13696">
    <property type="entry name" value="zf-CCHC_2"/>
    <property type="match status" value="1"/>
</dbReference>
<feature type="region of interest" description="Disordered" evidence="5">
    <location>
        <begin position="127"/>
        <end position="150"/>
    </location>
</feature>
<reference evidence="7" key="2">
    <citation type="submission" date="2023-05" db="EMBL/GenBank/DDBJ databases">
        <authorList>
            <consortium name="Lawrence Berkeley National Laboratory"/>
            <person name="Steindorff A."/>
            <person name="Hensen N."/>
            <person name="Bonometti L."/>
            <person name="Westerberg I."/>
            <person name="Brannstrom I.O."/>
            <person name="Guillou S."/>
            <person name="Cros-Aarteil S."/>
            <person name="Calhoun S."/>
            <person name="Haridas S."/>
            <person name="Kuo A."/>
            <person name="Mondo S."/>
            <person name="Pangilinan J."/>
            <person name="Riley R."/>
            <person name="Labutti K."/>
            <person name="Andreopoulos B."/>
            <person name="Lipzen A."/>
            <person name="Chen C."/>
            <person name="Yanf M."/>
            <person name="Daum C."/>
            <person name="Ng V."/>
            <person name="Clum A."/>
            <person name="Ohm R."/>
            <person name="Martin F."/>
            <person name="Silar P."/>
            <person name="Natvig D."/>
            <person name="Lalanne C."/>
            <person name="Gautier V."/>
            <person name="Ament-Velasquez S.L."/>
            <person name="Kruys A."/>
            <person name="Hutchinson M.I."/>
            <person name="Powell A.J."/>
            <person name="Barry K."/>
            <person name="Miller A.N."/>
            <person name="Grigoriev I.V."/>
            <person name="Debuchy R."/>
            <person name="Gladieux P."/>
            <person name="Thoren M.H."/>
            <person name="Johannesson H."/>
        </authorList>
    </citation>
    <scope>NUCLEOTIDE SEQUENCE</scope>
    <source>
        <strain evidence="7">CBS 359.72</strain>
    </source>
</reference>
<reference evidence="7" key="1">
    <citation type="journal article" date="2023" name="Mol. Phylogenet. Evol.">
        <title>Genome-scale phylogeny and comparative genomics of the fungal order Sordariales.</title>
        <authorList>
            <person name="Hensen N."/>
            <person name="Bonometti L."/>
            <person name="Westerberg I."/>
            <person name="Brannstrom I.O."/>
            <person name="Guillou S."/>
            <person name="Cros-Aarteil S."/>
            <person name="Calhoun S."/>
            <person name="Haridas S."/>
            <person name="Kuo A."/>
            <person name="Mondo S."/>
            <person name="Pangilinan J."/>
            <person name="Riley R."/>
            <person name="LaButti K."/>
            <person name="Andreopoulos B."/>
            <person name="Lipzen A."/>
            <person name="Chen C."/>
            <person name="Yan M."/>
            <person name="Daum C."/>
            <person name="Ng V."/>
            <person name="Clum A."/>
            <person name="Steindorff A."/>
            <person name="Ohm R.A."/>
            <person name="Martin F."/>
            <person name="Silar P."/>
            <person name="Natvig D.O."/>
            <person name="Lalanne C."/>
            <person name="Gautier V."/>
            <person name="Ament-Velasquez S.L."/>
            <person name="Kruys A."/>
            <person name="Hutchinson M.I."/>
            <person name="Powell A.J."/>
            <person name="Barry K."/>
            <person name="Miller A.N."/>
            <person name="Grigoriev I.V."/>
            <person name="Debuchy R."/>
            <person name="Gladieux P."/>
            <person name="Hiltunen Thoren M."/>
            <person name="Johannesson H."/>
        </authorList>
    </citation>
    <scope>NUCLEOTIDE SEQUENCE</scope>
    <source>
        <strain evidence="7">CBS 359.72</strain>
    </source>
</reference>
<dbReference type="AlphaFoldDB" id="A0AAN7CS00"/>
<keyword evidence="3" id="KW-0862">Zinc</keyword>
<dbReference type="InterPro" id="IPR001878">
    <property type="entry name" value="Znf_CCHC"/>
</dbReference>
<feature type="region of interest" description="Disordered" evidence="5">
    <location>
        <begin position="229"/>
        <end position="248"/>
    </location>
</feature>
<name>A0AAN7CS00_9PEZI</name>
<accession>A0AAN7CS00</accession>
<evidence type="ECO:0000256" key="4">
    <source>
        <dbReference type="PROSITE-ProRule" id="PRU00047"/>
    </source>
</evidence>